<dbReference type="Gene3D" id="3.40.50.720">
    <property type="entry name" value="NAD(P)-binding Rossmann-like Domain"/>
    <property type="match status" value="1"/>
</dbReference>
<dbReference type="InterPro" id="IPR051207">
    <property type="entry name" value="ComplexI_NDUFA9_subunit"/>
</dbReference>
<dbReference type="PANTHER" id="PTHR12126">
    <property type="entry name" value="NADH-UBIQUINONE OXIDOREDUCTASE 39 KDA SUBUNIT-RELATED"/>
    <property type="match status" value="1"/>
</dbReference>
<organism evidence="2 3">
    <name type="scientific">Geranomyces variabilis</name>
    <dbReference type="NCBI Taxonomy" id="109894"/>
    <lineage>
        <taxon>Eukaryota</taxon>
        <taxon>Fungi</taxon>
        <taxon>Fungi incertae sedis</taxon>
        <taxon>Chytridiomycota</taxon>
        <taxon>Chytridiomycota incertae sedis</taxon>
        <taxon>Chytridiomycetes</taxon>
        <taxon>Spizellomycetales</taxon>
        <taxon>Powellomycetaceae</taxon>
        <taxon>Geranomyces</taxon>
    </lineage>
</organism>
<keyword evidence="3" id="KW-1185">Reference proteome</keyword>
<evidence type="ECO:0000259" key="1">
    <source>
        <dbReference type="Pfam" id="PF13460"/>
    </source>
</evidence>
<accession>A0AAD5TJC0</accession>
<sequence>MSAVSSAASAHASTVRLSRALVAVTAVAPRLPYHQLQQRRYHDVAKIPGSSAVYVQKGPGGRSSNSGHVATVLGCTGFLGRYVVNNLGKRGTQVVIPYRGTDDDRRHLKLMGDLGQIVPLRFDIRNEESIRESVRHSDVVYNLIGKDFNTKNFTLDQVHVDHAAAIARICREEGVQRLIHVSAMNVDENSPSDFLRTKALGEKAVKAEFPDVTIVRPGTMYGTEDRLLNRLGWFVKWLPGGIPIMNSGKTRIRPAYVGDVAHILAKLENDDRAVGKIVELYGPKEYFYSNLVEFFLDVTRREQMAVHLPKFVGKAIAATINLAMPTPIISPDEVERLYIDDKPTPGALTFADFNVKPFSLEEQIIRFAALYRSQEYQRAPYDAIVRKYTTDQVPHNKI</sequence>
<comment type="caution">
    <text evidence="2">The sequence shown here is derived from an EMBL/GenBank/DDBJ whole genome shotgun (WGS) entry which is preliminary data.</text>
</comment>
<evidence type="ECO:0000313" key="3">
    <source>
        <dbReference type="Proteomes" id="UP001212152"/>
    </source>
</evidence>
<dbReference type="Pfam" id="PF13460">
    <property type="entry name" value="NAD_binding_10"/>
    <property type="match status" value="1"/>
</dbReference>
<dbReference type="GO" id="GO:0044877">
    <property type="term" value="F:protein-containing complex binding"/>
    <property type="evidence" value="ECO:0007669"/>
    <property type="project" value="TreeGrafter"/>
</dbReference>
<dbReference type="SUPFAM" id="SSF51735">
    <property type="entry name" value="NAD(P)-binding Rossmann-fold domains"/>
    <property type="match status" value="1"/>
</dbReference>
<dbReference type="InterPro" id="IPR016040">
    <property type="entry name" value="NAD(P)-bd_dom"/>
</dbReference>
<dbReference type="EMBL" id="JADGJQ010000044">
    <property type="protein sequence ID" value="KAJ3176146.1"/>
    <property type="molecule type" value="Genomic_DNA"/>
</dbReference>
<gene>
    <name evidence="2" type="ORF">HDU87_005524</name>
</gene>
<name>A0AAD5TJC0_9FUNG</name>
<dbReference type="AlphaFoldDB" id="A0AAD5TJC0"/>
<dbReference type="GO" id="GO:0005739">
    <property type="term" value="C:mitochondrion"/>
    <property type="evidence" value="ECO:0007669"/>
    <property type="project" value="TreeGrafter"/>
</dbReference>
<reference evidence="2" key="1">
    <citation type="submission" date="2020-05" db="EMBL/GenBank/DDBJ databases">
        <title>Phylogenomic resolution of chytrid fungi.</title>
        <authorList>
            <person name="Stajich J.E."/>
            <person name="Amses K."/>
            <person name="Simmons R."/>
            <person name="Seto K."/>
            <person name="Myers J."/>
            <person name="Bonds A."/>
            <person name="Quandt C.A."/>
            <person name="Barry K."/>
            <person name="Liu P."/>
            <person name="Grigoriev I."/>
            <person name="Longcore J.E."/>
            <person name="James T.Y."/>
        </authorList>
    </citation>
    <scope>NUCLEOTIDE SEQUENCE</scope>
    <source>
        <strain evidence="2">JEL0379</strain>
    </source>
</reference>
<dbReference type="CDD" id="cd05271">
    <property type="entry name" value="NDUFA9_like_SDR_a"/>
    <property type="match status" value="1"/>
</dbReference>
<feature type="domain" description="NAD(P)-binding" evidence="1">
    <location>
        <begin position="74"/>
        <end position="221"/>
    </location>
</feature>
<evidence type="ECO:0000313" key="2">
    <source>
        <dbReference type="EMBL" id="KAJ3176146.1"/>
    </source>
</evidence>
<protein>
    <recommendedName>
        <fullName evidence="1">NAD(P)-binding domain-containing protein</fullName>
    </recommendedName>
</protein>
<dbReference type="PANTHER" id="PTHR12126:SF11">
    <property type="entry name" value="NADH DEHYDROGENASE [UBIQUINONE] 1 ALPHA SUBCOMPLEX SUBUNIT 9, MITOCHONDRIAL"/>
    <property type="match status" value="1"/>
</dbReference>
<dbReference type="InterPro" id="IPR036291">
    <property type="entry name" value="NAD(P)-bd_dom_sf"/>
</dbReference>
<proteinExistence type="predicted"/>
<dbReference type="Proteomes" id="UP001212152">
    <property type="component" value="Unassembled WGS sequence"/>
</dbReference>